<dbReference type="RefSeq" id="WP_003691731.1">
    <property type="nucleotide sequence ID" value="NZ_AP018377.1"/>
</dbReference>
<dbReference type="Proteomes" id="UP000182484">
    <property type="component" value="Unassembled WGS sequence"/>
</dbReference>
<dbReference type="EMBL" id="FMTB01000050">
    <property type="protein sequence ID" value="SCW15932.1"/>
    <property type="molecule type" value="Genomic_DNA"/>
</dbReference>
<evidence type="ECO:0000313" key="5">
    <source>
        <dbReference type="Proteomes" id="UP000182484"/>
    </source>
</evidence>
<dbReference type="Proteomes" id="UP000307092">
    <property type="component" value="Unassembled WGS sequence"/>
</dbReference>
<evidence type="ECO:0000313" key="4">
    <source>
        <dbReference type="EMBL" id="TJX03602.1"/>
    </source>
</evidence>
<dbReference type="EMBL" id="FLKW01000051">
    <property type="protein sequence ID" value="SBN24255.1"/>
    <property type="molecule type" value="Genomic_DNA"/>
</dbReference>
<organism evidence="4 6">
    <name type="scientific">Neisseria gonorrhoeae</name>
    <dbReference type="NCBI Taxonomy" id="485"/>
    <lineage>
        <taxon>Bacteria</taxon>
        <taxon>Pseudomonadati</taxon>
        <taxon>Pseudomonadota</taxon>
        <taxon>Betaproteobacteria</taxon>
        <taxon>Neisseriales</taxon>
        <taxon>Neisseriaceae</taxon>
        <taxon>Neisseria</taxon>
    </lineage>
</organism>
<reference evidence="3 5" key="2">
    <citation type="submission" date="2016-09" db="EMBL/GenBank/DDBJ databases">
        <authorList>
            <person name="Kumanski S."/>
            <person name="Beatrice B."/>
        </authorList>
    </citation>
    <scope>NUCLEOTIDE SEQUENCE [LARGE SCALE GENOMIC DNA]</scope>
    <source>
        <strain evidence="3">Mankind</strain>
    </source>
</reference>
<evidence type="ECO:0000313" key="2">
    <source>
        <dbReference type="EMBL" id="SBQ19129.1"/>
    </source>
</evidence>
<dbReference type="AlphaFoldDB" id="A0A1D3GWW4"/>
<dbReference type="SMR" id="A0A1D3GWW4"/>
<evidence type="ECO:0000313" key="1">
    <source>
        <dbReference type="EMBL" id="SBN24255.1"/>
    </source>
</evidence>
<dbReference type="EMBL" id="SUQX01000055">
    <property type="protein sequence ID" value="TJX03602.1"/>
    <property type="molecule type" value="Genomic_DNA"/>
</dbReference>
<sequence>MANSNSGHSKKLRAATAAAATKAKLASGEYRQFSVQGRAEDVELILAAVEKAGGSRVQALAKICRRYLEGLS</sequence>
<dbReference type="Proteomes" id="UP000239837">
    <property type="component" value="Chromosome"/>
</dbReference>
<accession>A0A1D3GWW4</accession>
<evidence type="ECO:0000313" key="3">
    <source>
        <dbReference type="EMBL" id="SCW15932.1"/>
    </source>
</evidence>
<dbReference type="GeneID" id="66753836"/>
<name>A0A1D3GWW4_NEIGO</name>
<evidence type="ECO:0000313" key="6">
    <source>
        <dbReference type="Proteomes" id="UP000307092"/>
    </source>
</evidence>
<proteinExistence type="predicted"/>
<gene>
    <name evidence="4" type="ORF">E8M63_12635</name>
    <name evidence="3" type="ORF">ESCNG_540001</name>
    <name evidence="2" type="ORF">WHOF_00506</name>
    <name evidence="1" type="ORF">WHOF_02089</name>
</gene>
<reference evidence="4 6" key="3">
    <citation type="submission" date="2019-04" db="EMBL/GenBank/DDBJ databases">
        <title>The CDC panel for molecular diagnostics of ciprofloxacin resistance and its use for research and clinical development.</title>
        <authorList>
            <person name="Liu H."/>
            <person name="Tang K."/>
            <person name="Pham C."/>
            <person name="Schmerer M."/>
        </authorList>
    </citation>
    <scope>NUCLEOTIDE SEQUENCE [LARGE SCALE GENOMIC DNA]</scope>
    <source>
        <strain evidence="4 6">LRRBGS_0742</strain>
    </source>
</reference>
<reference evidence="2" key="1">
    <citation type="submission" date="2016-06" db="EMBL/GenBank/DDBJ databases">
        <authorList>
            <consortium name="Pathogen Informatics"/>
        </authorList>
    </citation>
    <scope>NUCLEOTIDE SEQUENCE</scope>
    <source>
        <strain evidence="1">WHO F</strain>
    </source>
</reference>
<dbReference type="EMBL" id="LT591897">
    <property type="protein sequence ID" value="SBQ19129.1"/>
    <property type="molecule type" value="Genomic_DNA"/>
</dbReference>
<protein>
    <submittedName>
        <fullName evidence="1">Phage associated protein</fullName>
    </submittedName>
</protein>